<dbReference type="Pfam" id="PF26639">
    <property type="entry name" value="Het-6_barrel"/>
    <property type="match status" value="1"/>
</dbReference>
<protein>
    <recommendedName>
        <fullName evidence="2">Heterokaryon incompatibility domain-containing protein</fullName>
    </recommendedName>
</protein>
<feature type="compositionally biased region" description="Polar residues" evidence="1">
    <location>
        <begin position="531"/>
        <end position="557"/>
    </location>
</feature>
<accession>A0A9N9PJP9</accession>
<gene>
    <name evidence="3" type="ORF">HYFRA_00002015</name>
</gene>
<dbReference type="OrthoDB" id="2157530at2759"/>
<evidence type="ECO:0000259" key="2">
    <source>
        <dbReference type="Pfam" id="PF06985"/>
    </source>
</evidence>
<organism evidence="3 4">
    <name type="scientific">Hymenoscyphus fraxineus</name>
    <dbReference type="NCBI Taxonomy" id="746836"/>
    <lineage>
        <taxon>Eukaryota</taxon>
        <taxon>Fungi</taxon>
        <taxon>Dikarya</taxon>
        <taxon>Ascomycota</taxon>
        <taxon>Pezizomycotina</taxon>
        <taxon>Leotiomycetes</taxon>
        <taxon>Helotiales</taxon>
        <taxon>Helotiaceae</taxon>
        <taxon>Hymenoscyphus</taxon>
    </lineage>
</organism>
<feature type="region of interest" description="Disordered" evidence="1">
    <location>
        <begin position="530"/>
        <end position="557"/>
    </location>
</feature>
<feature type="domain" description="Heterokaryon incompatibility" evidence="2">
    <location>
        <begin position="129"/>
        <end position="279"/>
    </location>
</feature>
<evidence type="ECO:0000313" key="3">
    <source>
        <dbReference type="EMBL" id="CAG8948891.1"/>
    </source>
</evidence>
<dbReference type="InterPro" id="IPR052895">
    <property type="entry name" value="HetReg/Transcr_Mod"/>
</dbReference>
<reference evidence="3" key="1">
    <citation type="submission" date="2021-07" db="EMBL/GenBank/DDBJ databases">
        <authorList>
            <person name="Durling M."/>
        </authorList>
    </citation>
    <scope>NUCLEOTIDE SEQUENCE</scope>
</reference>
<sequence length="745" mass="85197">MPIPVGLGSTLKLIARRPLEILLVFGINLIARIKTIFFRKPLYRNLGPNELRILRFLPALTDQASEPVRLILEHVSLEHNPTYKLWDEQTTPNLRLWKRYVAWAQHIGKTLDKDRDLFEQLKRFEWGDFTALSYAWGPSDPKRYIILNGRFFQVNPNLEAALRASRVQFDPRIGLWVDALCINQDDLEERGVQVRRMRELYGGAIHILIHLGTEPNDLGMRGIRRIAENMKKGFDWRNYFFHMATNMEDSKLNDERDTFVAVFKLLVLPYWTRMWIIQELAMGQDHICCSGNEWVPLADIRQVLKLLVLNVDSLSTLVPQDLLEKHMRDFQSTIGTLWWIGRVRELTMLPPDREDFTYAEIRSPILSLAQSANATDPRDKVYGLLGLLPNKLASRLDLKDKNYAISTHAVFLNFAKTIIQVTNELDIIFARNFRQNEDSKLQLPTWATDWTLKPIRTTGAGNANEWYFGVEEGYETVEESNKMIREWNGEANAFHSDGGRNPMITFSDDDKLISCEGFCIGRADGMAAESPSATTMSSTPDSFIKPTTDQTPYANTSDSTNAILRTLGLDPSGEQTKDSGLFQVPWFGAEADSDANGEYGAFNMSTEYSNHYFGLLRERGWEPNEFLGSFFSFEFARRNLGMRFFVNHKPFKDYFPDYVPQRPEKTDFNIFRTVVATGHVGMAPATIELTDKIYILVGSSMPVVLRPSGEYYEVVGECYVDGFMKGEAMEGLESGKYVLESIIIC</sequence>
<dbReference type="Pfam" id="PF06985">
    <property type="entry name" value="HET"/>
    <property type="match status" value="1"/>
</dbReference>
<keyword evidence="4" id="KW-1185">Reference proteome</keyword>
<dbReference type="PANTHER" id="PTHR24148">
    <property type="entry name" value="ANKYRIN REPEAT DOMAIN-CONTAINING PROTEIN 39 HOMOLOG-RELATED"/>
    <property type="match status" value="1"/>
</dbReference>
<name>A0A9N9PJP9_9HELO</name>
<evidence type="ECO:0000313" key="4">
    <source>
        <dbReference type="Proteomes" id="UP000696280"/>
    </source>
</evidence>
<dbReference type="AlphaFoldDB" id="A0A9N9PJP9"/>
<dbReference type="PANTHER" id="PTHR24148:SF73">
    <property type="entry name" value="HET DOMAIN PROTEIN (AFU_ORTHOLOGUE AFUA_8G01020)"/>
    <property type="match status" value="1"/>
</dbReference>
<dbReference type="EMBL" id="CAJVRL010000001">
    <property type="protein sequence ID" value="CAG8948891.1"/>
    <property type="molecule type" value="Genomic_DNA"/>
</dbReference>
<comment type="caution">
    <text evidence="3">The sequence shown here is derived from an EMBL/GenBank/DDBJ whole genome shotgun (WGS) entry which is preliminary data.</text>
</comment>
<dbReference type="Proteomes" id="UP000696280">
    <property type="component" value="Unassembled WGS sequence"/>
</dbReference>
<proteinExistence type="predicted"/>
<dbReference type="InterPro" id="IPR010730">
    <property type="entry name" value="HET"/>
</dbReference>
<evidence type="ECO:0000256" key="1">
    <source>
        <dbReference type="SAM" id="MobiDB-lite"/>
    </source>
</evidence>